<evidence type="ECO:0008006" key="3">
    <source>
        <dbReference type="Google" id="ProtNLM"/>
    </source>
</evidence>
<accession>A0A165QFK0</accession>
<name>A0A165QFK0_9APHY</name>
<dbReference type="Pfam" id="PF08015">
    <property type="entry name" value="Pheromone"/>
    <property type="match status" value="1"/>
</dbReference>
<dbReference type="GO" id="GO:0000772">
    <property type="term" value="F:mating pheromone activity"/>
    <property type="evidence" value="ECO:0007669"/>
    <property type="project" value="InterPro"/>
</dbReference>
<keyword evidence="2" id="KW-1185">Reference proteome</keyword>
<dbReference type="EMBL" id="KV429058">
    <property type="protein sequence ID" value="KZT69402.1"/>
    <property type="molecule type" value="Genomic_DNA"/>
</dbReference>
<organism evidence="1 2">
    <name type="scientific">Daedalea quercina L-15889</name>
    <dbReference type="NCBI Taxonomy" id="1314783"/>
    <lineage>
        <taxon>Eukaryota</taxon>
        <taxon>Fungi</taxon>
        <taxon>Dikarya</taxon>
        <taxon>Basidiomycota</taxon>
        <taxon>Agaricomycotina</taxon>
        <taxon>Agaricomycetes</taxon>
        <taxon>Polyporales</taxon>
        <taxon>Fomitopsis</taxon>
    </lineage>
</organism>
<protein>
    <recommendedName>
        <fullName evidence="3">Pheromone</fullName>
    </recommendedName>
</protein>
<reference evidence="1 2" key="1">
    <citation type="journal article" date="2016" name="Mol. Biol. Evol.">
        <title>Comparative Genomics of Early-Diverging Mushroom-Forming Fungi Provides Insights into the Origins of Lignocellulose Decay Capabilities.</title>
        <authorList>
            <person name="Nagy L.G."/>
            <person name="Riley R."/>
            <person name="Tritt A."/>
            <person name="Adam C."/>
            <person name="Daum C."/>
            <person name="Floudas D."/>
            <person name="Sun H."/>
            <person name="Yadav J.S."/>
            <person name="Pangilinan J."/>
            <person name="Larsson K.H."/>
            <person name="Matsuura K."/>
            <person name="Barry K."/>
            <person name="Labutti K."/>
            <person name="Kuo R."/>
            <person name="Ohm R.A."/>
            <person name="Bhattacharya S.S."/>
            <person name="Shirouzu T."/>
            <person name="Yoshinaga Y."/>
            <person name="Martin F.M."/>
            <person name="Grigoriev I.V."/>
            <person name="Hibbett D.S."/>
        </authorList>
    </citation>
    <scope>NUCLEOTIDE SEQUENCE [LARGE SCALE GENOMIC DNA]</scope>
    <source>
        <strain evidence="1 2">L-15889</strain>
    </source>
</reference>
<dbReference type="Proteomes" id="UP000076727">
    <property type="component" value="Unassembled WGS sequence"/>
</dbReference>
<evidence type="ECO:0000313" key="2">
    <source>
        <dbReference type="Proteomes" id="UP000076727"/>
    </source>
</evidence>
<gene>
    <name evidence="1" type="ORF">DAEQUDRAFT_264438</name>
</gene>
<evidence type="ECO:0000313" key="1">
    <source>
        <dbReference type="EMBL" id="KZT69402.1"/>
    </source>
</evidence>
<dbReference type="InterPro" id="IPR012597">
    <property type="entry name" value="Pheromone"/>
</dbReference>
<proteinExistence type="predicted"/>
<dbReference type="GO" id="GO:0016020">
    <property type="term" value="C:membrane"/>
    <property type="evidence" value="ECO:0007669"/>
    <property type="project" value="InterPro"/>
</dbReference>
<sequence length="53" mass="5658">MDSFIAFSLTAEPLATSDPVLQDSRQSSEDEVAVVSDFEHSGSGTIGFYCVIT</sequence>
<dbReference type="AlphaFoldDB" id="A0A165QFK0"/>